<accession>A0A212JDH4</accession>
<dbReference type="AlphaFoldDB" id="A0A212JDH4"/>
<organism evidence="1">
    <name type="scientific">uncultured Dysgonomonas sp</name>
    <dbReference type="NCBI Taxonomy" id="206096"/>
    <lineage>
        <taxon>Bacteria</taxon>
        <taxon>Pseudomonadati</taxon>
        <taxon>Bacteroidota</taxon>
        <taxon>Bacteroidia</taxon>
        <taxon>Bacteroidales</taxon>
        <taxon>Dysgonomonadaceae</taxon>
        <taxon>Dysgonomonas</taxon>
        <taxon>environmental samples</taxon>
    </lineage>
</organism>
<evidence type="ECO:0000313" key="1">
    <source>
        <dbReference type="EMBL" id="SBV97494.1"/>
    </source>
</evidence>
<sequence length="43" mass="5019">MRINCIDIYVGKGIKKTDTQTQLIYIKKKHLSVSVKCFMVVFK</sequence>
<reference evidence="1" key="1">
    <citation type="submission" date="2016-04" db="EMBL/GenBank/DDBJ databases">
        <authorList>
            <person name="Evans L.H."/>
            <person name="Alamgir A."/>
            <person name="Owens N."/>
            <person name="Weber N.D."/>
            <person name="Virtaneva K."/>
            <person name="Barbian K."/>
            <person name="Babar A."/>
            <person name="Rosenke K."/>
        </authorList>
    </citation>
    <scope>NUCLEOTIDE SEQUENCE</scope>
    <source>
        <strain evidence="1">86-2</strain>
    </source>
</reference>
<protein>
    <submittedName>
        <fullName evidence="1">Uncharacterized protein</fullName>
    </submittedName>
</protein>
<gene>
    <name evidence="1" type="ORF">KL86DYS2_11282</name>
</gene>
<proteinExistence type="predicted"/>
<name>A0A212JDH4_9BACT</name>
<dbReference type="EMBL" id="FLUL01000001">
    <property type="protein sequence ID" value="SBV97494.1"/>
    <property type="molecule type" value="Genomic_DNA"/>
</dbReference>